<dbReference type="Pfam" id="PF10294">
    <property type="entry name" value="Methyltransf_16"/>
    <property type="match status" value="1"/>
</dbReference>
<reference evidence="1 2" key="1">
    <citation type="journal article" date="2014" name="BMC Genomics">
        <title>Comparative genome sequencing reveals chemotype-specific gene clusters in the toxigenic black mold Stachybotrys.</title>
        <authorList>
            <person name="Semeiks J."/>
            <person name="Borek D."/>
            <person name="Otwinowski Z."/>
            <person name="Grishin N.V."/>
        </authorList>
    </citation>
    <scope>NUCLEOTIDE SEQUENCE [LARGE SCALE GENOMIC DNA]</scope>
    <source>
        <strain evidence="2">CBS 109288 / IBT 7711</strain>
    </source>
</reference>
<dbReference type="SUPFAM" id="SSF53335">
    <property type="entry name" value="S-adenosyl-L-methionine-dependent methyltransferases"/>
    <property type="match status" value="1"/>
</dbReference>
<evidence type="ECO:0000313" key="2">
    <source>
        <dbReference type="Proteomes" id="UP000028045"/>
    </source>
</evidence>
<dbReference type="InterPro" id="IPR029063">
    <property type="entry name" value="SAM-dependent_MTases_sf"/>
</dbReference>
<keyword evidence="2" id="KW-1185">Reference proteome</keyword>
<gene>
    <name evidence="1" type="ORF">S7711_03482</name>
</gene>
<sequence>MASLHHRTYKIQADKNQHLSIKITEAPCQAEGLHLATWSSAFVLSNLLHEIKINTSQLNTDEYSIVELGAGTGLTGLSAAAIWKAKSLLTDLPTIVPGLQANADLNSDLLKESGGIISCGTLDWNDPENIHIQDSEGESKSFSVDTINGFPVVLAADTMYTEDHPRLLSQATARCLRRSPDARAIICYNMRVAYLDYMREFWELMEGHGLVAEQEGRKEIDSKDFDDEKLHEWSVWKWKDL</sequence>
<protein>
    <submittedName>
        <fullName evidence="1">Uncharacterized protein</fullName>
    </submittedName>
</protein>
<evidence type="ECO:0000313" key="1">
    <source>
        <dbReference type="EMBL" id="KEY64192.1"/>
    </source>
</evidence>
<organism evidence="1 2">
    <name type="scientific">Stachybotrys chartarum (strain CBS 109288 / IBT 7711)</name>
    <name type="common">Toxic black mold</name>
    <name type="synonym">Stilbospora chartarum</name>
    <dbReference type="NCBI Taxonomy" id="1280523"/>
    <lineage>
        <taxon>Eukaryota</taxon>
        <taxon>Fungi</taxon>
        <taxon>Dikarya</taxon>
        <taxon>Ascomycota</taxon>
        <taxon>Pezizomycotina</taxon>
        <taxon>Sordariomycetes</taxon>
        <taxon>Hypocreomycetidae</taxon>
        <taxon>Hypocreales</taxon>
        <taxon>Stachybotryaceae</taxon>
        <taxon>Stachybotrys</taxon>
    </lineage>
</organism>
<name>A0A084AFW3_STACB</name>
<dbReference type="PANTHER" id="PTHR14614">
    <property type="entry name" value="HEPATOCELLULAR CARCINOMA-ASSOCIATED ANTIGEN"/>
    <property type="match status" value="1"/>
</dbReference>
<accession>A0A084AFW3</accession>
<dbReference type="GO" id="GO:0008757">
    <property type="term" value="F:S-adenosylmethionine-dependent methyltransferase activity"/>
    <property type="evidence" value="ECO:0007669"/>
    <property type="project" value="UniProtKB-ARBA"/>
</dbReference>
<dbReference type="AlphaFoldDB" id="A0A084AFW3"/>
<dbReference type="PANTHER" id="PTHR14614:SF156">
    <property type="entry name" value="PROTEIN-LYSINE N-METHYLTRANSFERASE EFM2"/>
    <property type="match status" value="1"/>
</dbReference>
<dbReference type="GO" id="GO:0005829">
    <property type="term" value="C:cytosol"/>
    <property type="evidence" value="ECO:0007669"/>
    <property type="project" value="TreeGrafter"/>
</dbReference>
<dbReference type="HOGENOM" id="CLU_049351_2_0_1"/>
<dbReference type="EMBL" id="KL648750">
    <property type="protein sequence ID" value="KEY64192.1"/>
    <property type="molecule type" value="Genomic_DNA"/>
</dbReference>
<dbReference type="Proteomes" id="UP000028045">
    <property type="component" value="Unassembled WGS sequence"/>
</dbReference>
<dbReference type="Gene3D" id="3.40.50.150">
    <property type="entry name" value="Vaccinia Virus protein VP39"/>
    <property type="match status" value="1"/>
</dbReference>
<dbReference type="OrthoDB" id="433955at2759"/>
<dbReference type="InterPro" id="IPR019410">
    <property type="entry name" value="Methyltransf_16"/>
</dbReference>
<proteinExistence type="predicted"/>